<dbReference type="Proteomes" id="UP001165186">
    <property type="component" value="Unassembled WGS sequence"/>
</dbReference>
<protein>
    <submittedName>
        <fullName evidence="1">Uncharacterized protein</fullName>
    </submittedName>
</protein>
<reference evidence="1" key="1">
    <citation type="submission" date="2024-09" db="EMBL/GenBank/DDBJ databases">
        <title>Draft Genome Sequences of Neofusicoccum parvum.</title>
        <authorList>
            <person name="Ashida A."/>
            <person name="Camagna M."/>
            <person name="Tanaka A."/>
            <person name="Takemoto D."/>
        </authorList>
    </citation>
    <scope>NUCLEOTIDE SEQUENCE</scope>
    <source>
        <strain evidence="1">PPO83</strain>
    </source>
</reference>
<organism evidence="1 2">
    <name type="scientific">Neofusicoccum parvum</name>
    <dbReference type="NCBI Taxonomy" id="310453"/>
    <lineage>
        <taxon>Eukaryota</taxon>
        <taxon>Fungi</taxon>
        <taxon>Dikarya</taxon>
        <taxon>Ascomycota</taxon>
        <taxon>Pezizomycotina</taxon>
        <taxon>Dothideomycetes</taxon>
        <taxon>Dothideomycetes incertae sedis</taxon>
        <taxon>Botryosphaeriales</taxon>
        <taxon>Botryosphaeriaceae</taxon>
        <taxon>Neofusicoccum</taxon>
    </lineage>
</organism>
<comment type="caution">
    <text evidence="1">The sequence shown here is derived from an EMBL/GenBank/DDBJ whole genome shotgun (WGS) entry which is preliminary data.</text>
</comment>
<keyword evidence="2" id="KW-1185">Reference proteome</keyword>
<evidence type="ECO:0000313" key="1">
    <source>
        <dbReference type="EMBL" id="GME32388.1"/>
    </source>
</evidence>
<proteinExistence type="predicted"/>
<accession>A0ACB5SAD1</accession>
<dbReference type="EMBL" id="BSXG01000220">
    <property type="protein sequence ID" value="GME32388.1"/>
    <property type="molecule type" value="Genomic_DNA"/>
</dbReference>
<evidence type="ECO:0000313" key="2">
    <source>
        <dbReference type="Proteomes" id="UP001165186"/>
    </source>
</evidence>
<name>A0ACB5SAD1_9PEZI</name>
<gene>
    <name evidence="1" type="primary">g3906</name>
    <name evidence="1" type="ORF">NpPPO83_00003906</name>
</gene>
<sequence>MKEGYNRFSKKGQNYLMRAPEGLVFVAAPRFIEEIRSASDDALSAMAINNSTLQVKYTLHPALLEDWYEFDVVRKQLTQTLGASLPEIVDECRMAFSKELGSPADFAPSLMWPIACHIVTRTTNRLLFGSRLAADEDFLRLSVDYTYTVFGGAHVIRAWPAFLRPLVLRLRTGVVEQSAIAKKFLAPELRARIQRMRDAAAAGRTAEFEKEKPNDAIQWVLDITPANKLDDVDILVYRMLHLSISAIHTSSSSFADAIYDLALHPDIHDELCEEIKTVLTEEGGWNKQALTRMIKMDSFMKESARWHPFLAGSIERLAMRDFPLSDGTVITKGTKVTVPHYAMYFDEAVYGPTAADFDAFRFSKRRTQPGQETKHSFVQCTPDFTHFGYGKHACPGRFFAANEIKVLLVYALAVYDIRYAKAKPQPTPFWIGGFRTLDQSVSIEWKRRETPLVSLEQLECRV</sequence>